<evidence type="ECO:0000313" key="3">
    <source>
        <dbReference type="Proteomes" id="UP000501676"/>
    </source>
</evidence>
<sequence>MIYLIYLTGILIVIASVCLVISMDKKKNANLRKKMLFVAIICQLLIFTFIFIMLNTAFK</sequence>
<dbReference type="RefSeq" id="WP_006729825.1">
    <property type="nucleotide sequence ID" value="NZ_CABKQA010000001.1"/>
</dbReference>
<keyword evidence="1" id="KW-0472">Membrane</keyword>
<proteinExistence type="predicted"/>
<dbReference type="Proteomes" id="UP000501676">
    <property type="component" value="Chromosome"/>
</dbReference>
<evidence type="ECO:0000313" key="2">
    <source>
        <dbReference type="EMBL" id="QIH23924.1"/>
    </source>
</evidence>
<dbReference type="AlphaFoldDB" id="A0A6G7B9T4"/>
<accession>A0A6G7B9T4</accession>
<reference evidence="2 3" key="1">
    <citation type="submission" date="2020-02" db="EMBL/GenBank/DDBJ databases">
        <title>Complete genome sequences of six Lactobacillus iners strains isolated from the human vagina.</title>
        <authorList>
            <person name="France M.T."/>
            <person name="Rutt L."/>
            <person name="Narina S."/>
            <person name="Arbaugh S."/>
            <person name="Humphrys M.S."/>
            <person name="Ma B."/>
            <person name="Hayward M.R."/>
            <person name="Relman D."/>
            <person name="Kwon D.S."/>
            <person name="Ravel J."/>
        </authorList>
    </citation>
    <scope>NUCLEOTIDE SEQUENCE [LARGE SCALE GENOMIC DNA]</scope>
    <source>
        <strain evidence="2 3">C0210C1</strain>
    </source>
</reference>
<dbReference type="EMBL" id="CP049228">
    <property type="protein sequence ID" value="QIH23924.1"/>
    <property type="molecule type" value="Genomic_DNA"/>
</dbReference>
<name>A0A6G7B9T4_9LACO</name>
<keyword evidence="1" id="KW-1133">Transmembrane helix</keyword>
<gene>
    <name evidence="2" type="ORF">G6Z83_04300</name>
</gene>
<organism evidence="2 3">
    <name type="scientific">Lactobacillus iners</name>
    <dbReference type="NCBI Taxonomy" id="147802"/>
    <lineage>
        <taxon>Bacteria</taxon>
        <taxon>Bacillati</taxon>
        <taxon>Bacillota</taxon>
        <taxon>Bacilli</taxon>
        <taxon>Lactobacillales</taxon>
        <taxon>Lactobacillaceae</taxon>
        <taxon>Lactobacillus</taxon>
    </lineage>
</organism>
<evidence type="ECO:0000256" key="1">
    <source>
        <dbReference type="SAM" id="Phobius"/>
    </source>
</evidence>
<feature type="transmembrane region" description="Helical" evidence="1">
    <location>
        <begin position="35"/>
        <end position="58"/>
    </location>
</feature>
<keyword evidence="1" id="KW-0812">Transmembrane</keyword>
<feature type="transmembrane region" description="Helical" evidence="1">
    <location>
        <begin position="6"/>
        <end position="23"/>
    </location>
</feature>
<protein>
    <submittedName>
        <fullName evidence="2">Uncharacterized protein</fullName>
    </submittedName>
</protein>